<organism evidence="2 3">
    <name type="scientific">Polycladospora coralii</name>
    <dbReference type="NCBI Taxonomy" id="2771432"/>
    <lineage>
        <taxon>Bacteria</taxon>
        <taxon>Bacillati</taxon>
        <taxon>Bacillota</taxon>
        <taxon>Bacilli</taxon>
        <taxon>Bacillales</taxon>
        <taxon>Thermoactinomycetaceae</taxon>
        <taxon>Polycladospora</taxon>
    </lineage>
</organism>
<dbReference type="PROSITE" id="PS51257">
    <property type="entry name" value="PROKAR_LIPOPROTEIN"/>
    <property type="match status" value="1"/>
</dbReference>
<dbReference type="AlphaFoldDB" id="A0A926RUW9"/>
<evidence type="ECO:0000313" key="3">
    <source>
        <dbReference type="Proteomes" id="UP000661691"/>
    </source>
</evidence>
<dbReference type="InterPro" id="IPR007210">
    <property type="entry name" value="ABC_Gly_betaine_transp_sub-bd"/>
</dbReference>
<evidence type="ECO:0000313" key="2">
    <source>
        <dbReference type="EMBL" id="MBD1373498.1"/>
    </source>
</evidence>
<reference evidence="2" key="1">
    <citation type="submission" date="2020-09" db="EMBL/GenBank/DDBJ databases">
        <title>A novel bacterium of genus Hazenella, isolated from South China Sea.</title>
        <authorList>
            <person name="Huang H."/>
            <person name="Mo K."/>
            <person name="Hu Y."/>
        </authorList>
    </citation>
    <scope>NUCLEOTIDE SEQUENCE</scope>
    <source>
        <strain evidence="2">IB182357</strain>
    </source>
</reference>
<protein>
    <submittedName>
        <fullName evidence="2">Glycine/betaine ABC transporter substrate-binding protein</fullName>
    </submittedName>
</protein>
<dbReference type="Gene3D" id="3.40.190.10">
    <property type="entry name" value="Periplasmic binding protein-like II"/>
    <property type="match status" value="1"/>
</dbReference>
<dbReference type="Proteomes" id="UP000661691">
    <property type="component" value="Unassembled WGS sequence"/>
</dbReference>
<evidence type="ECO:0000259" key="1">
    <source>
        <dbReference type="Pfam" id="PF04069"/>
    </source>
</evidence>
<dbReference type="GO" id="GO:0043190">
    <property type="term" value="C:ATP-binding cassette (ABC) transporter complex"/>
    <property type="evidence" value="ECO:0007669"/>
    <property type="project" value="InterPro"/>
</dbReference>
<dbReference type="Gene3D" id="3.40.190.120">
    <property type="entry name" value="Osmoprotection protein (prox), domain 2"/>
    <property type="match status" value="1"/>
</dbReference>
<dbReference type="SUPFAM" id="SSF53850">
    <property type="entry name" value="Periplasmic binding protein-like II"/>
    <property type="match status" value="1"/>
</dbReference>
<sequence>MKKLWVTVSVFILLFAIGCGKEQNDQTGESGVPDREIVISGKKWTEQYILPHILGKYIESKTDYQVEVKEGLGPTPILTQALKDGDIDIYVDYTGTGLLTVLKGNLKPEDTKETVYERVKTEYKKQYNLVWTQPLGFNNTNAITLRKERATELGVETASDLATISDQLTFGADPPFFEREDGYKSLVKTYGFKFKDTMDLDTNIKYAALNEKKVDVINAFTTDGFLPRFDLKVVKDDQNLFPPYYAAPIVRQETLDQFPELEKTLNELADKIDENTMAKLNARVDIDRESPDKVAEEFLKEAGLIQ</sequence>
<name>A0A926RUW9_9BACL</name>
<dbReference type="Pfam" id="PF04069">
    <property type="entry name" value="OpuAC"/>
    <property type="match status" value="1"/>
</dbReference>
<feature type="domain" description="ABC-type glycine betaine transport system substrate-binding" evidence="1">
    <location>
        <begin position="36"/>
        <end position="301"/>
    </location>
</feature>
<keyword evidence="3" id="KW-1185">Reference proteome</keyword>
<dbReference type="GO" id="GO:0022857">
    <property type="term" value="F:transmembrane transporter activity"/>
    <property type="evidence" value="ECO:0007669"/>
    <property type="project" value="InterPro"/>
</dbReference>
<dbReference type="RefSeq" id="WP_191142565.1">
    <property type="nucleotide sequence ID" value="NZ_JACXAH010000026.1"/>
</dbReference>
<proteinExistence type="predicted"/>
<gene>
    <name evidence="2" type="ORF">IC620_14180</name>
</gene>
<dbReference type="CDD" id="cd13528">
    <property type="entry name" value="PBP2_osmoprotectants"/>
    <property type="match status" value="1"/>
</dbReference>
<accession>A0A926RUW9</accession>
<dbReference type="EMBL" id="JACXAH010000026">
    <property type="protein sequence ID" value="MBD1373498.1"/>
    <property type="molecule type" value="Genomic_DNA"/>
</dbReference>
<comment type="caution">
    <text evidence="2">The sequence shown here is derived from an EMBL/GenBank/DDBJ whole genome shotgun (WGS) entry which is preliminary data.</text>
</comment>